<dbReference type="Pfam" id="PF07983">
    <property type="entry name" value="X8"/>
    <property type="match status" value="1"/>
</dbReference>
<name>A0AAP0EA90_9MAGN</name>
<feature type="domain" description="X8" evidence="5">
    <location>
        <begin position="133"/>
        <end position="217"/>
    </location>
</feature>
<feature type="region of interest" description="Disordered" evidence="2">
    <location>
        <begin position="210"/>
        <end position="268"/>
    </location>
</feature>
<evidence type="ECO:0000259" key="5">
    <source>
        <dbReference type="SMART" id="SM00768"/>
    </source>
</evidence>
<dbReference type="SMART" id="SM00768">
    <property type="entry name" value="X8"/>
    <property type="match status" value="1"/>
</dbReference>
<evidence type="ECO:0000256" key="4">
    <source>
        <dbReference type="SAM" id="SignalP"/>
    </source>
</evidence>
<proteinExistence type="predicted"/>
<accession>A0AAP0EA90</accession>
<evidence type="ECO:0000313" key="7">
    <source>
        <dbReference type="Proteomes" id="UP001419268"/>
    </source>
</evidence>
<evidence type="ECO:0000256" key="1">
    <source>
        <dbReference type="ARBA" id="ARBA00022729"/>
    </source>
</evidence>
<organism evidence="6 7">
    <name type="scientific">Stephania cephalantha</name>
    <dbReference type="NCBI Taxonomy" id="152367"/>
    <lineage>
        <taxon>Eukaryota</taxon>
        <taxon>Viridiplantae</taxon>
        <taxon>Streptophyta</taxon>
        <taxon>Embryophyta</taxon>
        <taxon>Tracheophyta</taxon>
        <taxon>Spermatophyta</taxon>
        <taxon>Magnoliopsida</taxon>
        <taxon>Ranunculales</taxon>
        <taxon>Menispermaceae</taxon>
        <taxon>Menispermoideae</taxon>
        <taxon>Cissampelideae</taxon>
        <taxon>Stephania</taxon>
    </lineage>
</organism>
<keyword evidence="3" id="KW-0472">Membrane</keyword>
<evidence type="ECO:0000256" key="3">
    <source>
        <dbReference type="SAM" id="Phobius"/>
    </source>
</evidence>
<dbReference type="FunFam" id="1.20.58.1040:FF:000007">
    <property type="entry name" value="PLASMODESMATA CALLOSE-BINDING PROTEIN 2"/>
    <property type="match status" value="1"/>
</dbReference>
<feature type="signal peptide" evidence="4">
    <location>
        <begin position="1"/>
        <end position="20"/>
    </location>
</feature>
<reference evidence="6 7" key="1">
    <citation type="submission" date="2024-01" db="EMBL/GenBank/DDBJ databases">
        <title>Genome assemblies of Stephania.</title>
        <authorList>
            <person name="Yang L."/>
        </authorList>
    </citation>
    <scope>NUCLEOTIDE SEQUENCE [LARGE SCALE GENOMIC DNA]</scope>
    <source>
        <strain evidence="6">JXDWG</strain>
        <tissue evidence="6">Leaf</tissue>
    </source>
</reference>
<dbReference type="PANTHER" id="PTHR31044:SF127">
    <property type="entry name" value="X8 DOMAIN-CONTAINING PROTEIN"/>
    <property type="match status" value="1"/>
</dbReference>
<keyword evidence="1 4" id="KW-0732">Signal</keyword>
<evidence type="ECO:0000256" key="2">
    <source>
        <dbReference type="SAM" id="MobiDB-lite"/>
    </source>
</evidence>
<feature type="compositionally biased region" description="Low complexity" evidence="2">
    <location>
        <begin position="218"/>
        <end position="232"/>
    </location>
</feature>
<keyword evidence="3" id="KW-0812">Transmembrane</keyword>
<dbReference type="InterPro" id="IPR044788">
    <property type="entry name" value="X8_dom_prot"/>
</dbReference>
<dbReference type="AlphaFoldDB" id="A0AAP0EA90"/>
<dbReference type="PANTHER" id="PTHR31044">
    <property type="entry name" value="BETA-1,3 GLUCANASE"/>
    <property type="match status" value="1"/>
</dbReference>
<feature type="compositionally biased region" description="Polar residues" evidence="2">
    <location>
        <begin position="233"/>
        <end position="258"/>
    </location>
</feature>
<gene>
    <name evidence="6" type="ORF">Scep_027392</name>
</gene>
<dbReference type="GO" id="GO:0009506">
    <property type="term" value="C:plasmodesma"/>
    <property type="evidence" value="ECO:0007669"/>
    <property type="project" value="UniProtKB-ARBA"/>
</dbReference>
<protein>
    <recommendedName>
        <fullName evidence="5">X8 domain-containing protein</fullName>
    </recommendedName>
</protein>
<dbReference type="Proteomes" id="UP001419268">
    <property type="component" value="Unassembled WGS sequence"/>
</dbReference>
<evidence type="ECO:0000313" key="6">
    <source>
        <dbReference type="EMBL" id="KAK9088310.1"/>
    </source>
</evidence>
<comment type="caution">
    <text evidence="6">The sequence shown here is derived from an EMBL/GenBank/DDBJ whole genome shotgun (WGS) entry which is preliminary data.</text>
</comment>
<dbReference type="EMBL" id="JBBNAG010000012">
    <property type="protein sequence ID" value="KAK9088310.1"/>
    <property type="molecule type" value="Genomic_DNA"/>
</dbReference>
<dbReference type="InterPro" id="IPR012946">
    <property type="entry name" value="X8"/>
</dbReference>
<dbReference type="Gene3D" id="1.20.58.1040">
    <property type="match status" value="1"/>
</dbReference>
<keyword evidence="3" id="KW-1133">Transmembrane helix</keyword>
<sequence length="305" mass="32000">MRTKALKCLVFFLSLSLFNADIGLSIKDRPLIEAIDSKVSDYKETEVPLSASHPNRMLLPSTELKSLSTTKRDVPIINPMTPTMTTPMGNPYPTTPDQTNGQTPIIMNPPTGPTNGNPIQIPDNRAPGSSGGTWCVANPSASPTALQVALDYACGYGGADCSAIQQGGNCYNPNTVKDHASYAFNSYYQKNPAPTSCNFGGSATITNTDPSNGSCKYPSSSASFSPPTATTPIEQNPTGTTPPFEQNPTGTTPPIEQNPTGTTPPTVPTPFYGSEGPTISASSILYGLPIFSFSSILIVLAAAVI</sequence>
<feature type="chain" id="PRO_5042960009" description="X8 domain-containing protein" evidence="4">
    <location>
        <begin position="21"/>
        <end position="305"/>
    </location>
</feature>
<keyword evidence="7" id="KW-1185">Reference proteome</keyword>
<feature type="transmembrane region" description="Helical" evidence="3">
    <location>
        <begin position="284"/>
        <end position="304"/>
    </location>
</feature>